<dbReference type="InterPro" id="IPR027417">
    <property type="entry name" value="P-loop_NTPase"/>
</dbReference>
<feature type="binding site" evidence="13">
    <location>
        <begin position="25"/>
        <end position="32"/>
    </location>
    <ligand>
        <name>ATP</name>
        <dbReference type="ChEBI" id="CHEBI:30616"/>
    </ligand>
</feature>
<dbReference type="EC" id="2.7.4.8" evidence="4 13"/>
<dbReference type="Proteomes" id="UP000004310">
    <property type="component" value="Unassembled WGS sequence"/>
</dbReference>
<evidence type="ECO:0000256" key="4">
    <source>
        <dbReference type="ARBA" id="ARBA00012961"/>
    </source>
</evidence>
<comment type="function">
    <text evidence="1 13">Essential for recycling GMP and indirectly, cGMP.</text>
</comment>
<evidence type="ECO:0000256" key="2">
    <source>
        <dbReference type="ARBA" id="ARBA00004496"/>
    </source>
</evidence>
<dbReference type="Gene3D" id="3.30.63.10">
    <property type="entry name" value="Guanylate Kinase phosphate binding domain"/>
    <property type="match status" value="1"/>
</dbReference>
<dbReference type="SMART" id="SM00072">
    <property type="entry name" value="GuKc"/>
    <property type="match status" value="1"/>
</dbReference>
<comment type="subcellular location">
    <subcellularLocation>
        <location evidence="2 13">Cytoplasm</location>
    </subcellularLocation>
</comment>
<keyword evidence="9 13" id="KW-0418">Kinase</keyword>
<evidence type="ECO:0000256" key="5">
    <source>
        <dbReference type="ARBA" id="ARBA00016296"/>
    </source>
</evidence>
<dbReference type="HAMAP" id="MF_00328">
    <property type="entry name" value="Guanylate_kinase"/>
    <property type="match status" value="1"/>
</dbReference>
<evidence type="ECO:0000256" key="12">
    <source>
        <dbReference type="ARBA" id="ARBA00048594"/>
    </source>
</evidence>
<dbReference type="InterPro" id="IPR020590">
    <property type="entry name" value="Guanylate_kinase_CS"/>
</dbReference>
<dbReference type="eggNOG" id="COG0194">
    <property type="taxonomic scope" value="Bacteria"/>
</dbReference>
<dbReference type="PROSITE" id="PS50052">
    <property type="entry name" value="GUANYLATE_KINASE_2"/>
    <property type="match status" value="1"/>
</dbReference>
<dbReference type="HOGENOM" id="CLU_001715_1_0_5"/>
<evidence type="ECO:0000256" key="9">
    <source>
        <dbReference type="ARBA" id="ARBA00022777"/>
    </source>
</evidence>
<gene>
    <name evidence="13" type="primary">gmk</name>
    <name evidence="15" type="ORF">FP2506_07611</name>
</gene>
<accession>Q0G6M4</accession>
<dbReference type="Pfam" id="PF00625">
    <property type="entry name" value="Guanylate_kin"/>
    <property type="match status" value="1"/>
</dbReference>
<keyword evidence="16" id="KW-1185">Reference proteome</keyword>
<dbReference type="RefSeq" id="WP_007066664.1">
    <property type="nucleotide sequence ID" value="NZ_DS022272.1"/>
</dbReference>
<dbReference type="CDD" id="cd00071">
    <property type="entry name" value="GMPK"/>
    <property type="match status" value="1"/>
</dbReference>
<dbReference type="NCBIfam" id="TIGR03263">
    <property type="entry name" value="guanyl_kin"/>
    <property type="match status" value="1"/>
</dbReference>
<protein>
    <recommendedName>
        <fullName evidence="5 13">Guanylate kinase</fullName>
        <ecNumber evidence="4 13">2.7.4.8</ecNumber>
    </recommendedName>
    <alternativeName>
        <fullName evidence="11 13">GMP kinase</fullName>
    </alternativeName>
</protein>
<evidence type="ECO:0000256" key="7">
    <source>
        <dbReference type="ARBA" id="ARBA00022679"/>
    </source>
</evidence>
<evidence type="ECO:0000313" key="15">
    <source>
        <dbReference type="EMBL" id="EAU42690.1"/>
    </source>
</evidence>
<dbReference type="InterPro" id="IPR008145">
    <property type="entry name" value="GK/Ca_channel_bsu"/>
</dbReference>
<dbReference type="STRING" id="217511.GCA_001463845_00296"/>
<name>Q0G6M4_9HYPH</name>
<evidence type="ECO:0000256" key="1">
    <source>
        <dbReference type="ARBA" id="ARBA00003531"/>
    </source>
</evidence>
<dbReference type="InterPro" id="IPR008144">
    <property type="entry name" value="Guanylate_kin-like_dom"/>
</dbReference>
<dbReference type="AlphaFoldDB" id="Q0G6M4"/>
<dbReference type="GO" id="GO:0004385">
    <property type="term" value="F:GMP kinase activity"/>
    <property type="evidence" value="ECO:0007669"/>
    <property type="project" value="UniProtKB-UniRule"/>
</dbReference>
<evidence type="ECO:0000256" key="11">
    <source>
        <dbReference type="ARBA" id="ARBA00030128"/>
    </source>
</evidence>
<organism evidence="15 16">
    <name type="scientific">Fulvimarina pelagi HTCC2506</name>
    <dbReference type="NCBI Taxonomy" id="314231"/>
    <lineage>
        <taxon>Bacteria</taxon>
        <taxon>Pseudomonadati</taxon>
        <taxon>Pseudomonadota</taxon>
        <taxon>Alphaproteobacteria</taxon>
        <taxon>Hyphomicrobiales</taxon>
        <taxon>Aurantimonadaceae</taxon>
        <taxon>Fulvimarina</taxon>
    </lineage>
</organism>
<dbReference type="GO" id="GO:0005829">
    <property type="term" value="C:cytosol"/>
    <property type="evidence" value="ECO:0007669"/>
    <property type="project" value="TreeGrafter"/>
</dbReference>
<evidence type="ECO:0000256" key="8">
    <source>
        <dbReference type="ARBA" id="ARBA00022741"/>
    </source>
</evidence>
<proteinExistence type="inferred from homology"/>
<keyword evidence="10 13" id="KW-0067">ATP-binding</keyword>
<feature type="domain" description="Guanylate kinase-like" evidence="14">
    <location>
        <begin position="18"/>
        <end position="197"/>
    </location>
</feature>
<dbReference type="PANTHER" id="PTHR23117:SF13">
    <property type="entry name" value="GUANYLATE KINASE"/>
    <property type="match status" value="1"/>
</dbReference>
<comment type="similarity">
    <text evidence="3 13">Belongs to the guanylate kinase family.</text>
</comment>
<dbReference type="EMBL" id="AATP01000001">
    <property type="protein sequence ID" value="EAU42690.1"/>
    <property type="molecule type" value="Genomic_DNA"/>
</dbReference>
<evidence type="ECO:0000313" key="16">
    <source>
        <dbReference type="Proteomes" id="UP000004310"/>
    </source>
</evidence>
<dbReference type="PROSITE" id="PS00856">
    <property type="entry name" value="GUANYLATE_KINASE_1"/>
    <property type="match status" value="1"/>
</dbReference>
<evidence type="ECO:0000259" key="14">
    <source>
        <dbReference type="PROSITE" id="PS50052"/>
    </source>
</evidence>
<sequence length="222" mass="25311">MKKTTDQAKTDASIDRRGLMLVISSPSGAGKSTIAHTLMEADRSFALSISVTTRKRRGSEVDGVHYRFIDRDEFVRLRDSEALLEWAEVHGNFYGTPRGPAEEAMQGGQDMLFDIDYQGALQLQEKAGEDVVSIFILPPSMAELRSRLRRRAEDSEETIAIRLANSRVEIERWRDYDYVIVNDDLNQAYEAVRSIIIAERLKRKRRPGLQAFTEELLKESTE</sequence>
<reference evidence="15 16" key="1">
    <citation type="journal article" date="2010" name="J. Bacteriol.">
        <title>Genome sequence of Fulvimarina pelagi HTCC2506T, a Mn(II)-oxidizing alphaproteobacterium possessing an aerobic anoxygenic photosynthetic gene cluster and Xanthorhodopsin.</title>
        <authorList>
            <person name="Kang I."/>
            <person name="Oh H.M."/>
            <person name="Lim S.I."/>
            <person name="Ferriera S."/>
            <person name="Giovannoni S.J."/>
            <person name="Cho J.C."/>
        </authorList>
    </citation>
    <scope>NUCLEOTIDE SEQUENCE [LARGE SCALE GENOMIC DNA]</scope>
    <source>
        <strain evidence="15 16">HTCC2506</strain>
    </source>
</reference>
<evidence type="ECO:0000256" key="10">
    <source>
        <dbReference type="ARBA" id="ARBA00022840"/>
    </source>
</evidence>
<comment type="caution">
    <text evidence="15">The sequence shown here is derived from an EMBL/GenBank/DDBJ whole genome shotgun (WGS) entry which is preliminary data.</text>
</comment>
<dbReference type="FunFam" id="3.30.63.10:FF:000005">
    <property type="entry name" value="Guanylate kinase"/>
    <property type="match status" value="1"/>
</dbReference>
<keyword evidence="8 13" id="KW-0547">Nucleotide-binding</keyword>
<dbReference type="Gene3D" id="3.40.50.300">
    <property type="entry name" value="P-loop containing nucleotide triphosphate hydrolases"/>
    <property type="match status" value="2"/>
</dbReference>
<dbReference type="PANTHER" id="PTHR23117">
    <property type="entry name" value="GUANYLATE KINASE-RELATED"/>
    <property type="match status" value="1"/>
</dbReference>
<dbReference type="GO" id="GO:0005524">
    <property type="term" value="F:ATP binding"/>
    <property type="evidence" value="ECO:0007669"/>
    <property type="project" value="UniProtKB-UniRule"/>
</dbReference>
<evidence type="ECO:0000256" key="13">
    <source>
        <dbReference type="HAMAP-Rule" id="MF_00328"/>
    </source>
</evidence>
<dbReference type="SUPFAM" id="SSF52540">
    <property type="entry name" value="P-loop containing nucleoside triphosphate hydrolases"/>
    <property type="match status" value="1"/>
</dbReference>
<comment type="catalytic activity">
    <reaction evidence="12 13">
        <text>GMP + ATP = GDP + ADP</text>
        <dbReference type="Rhea" id="RHEA:20780"/>
        <dbReference type="ChEBI" id="CHEBI:30616"/>
        <dbReference type="ChEBI" id="CHEBI:58115"/>
        <dbReference type="ChEBI" id="CHEBI:58189"/>
        <dbReference type="ChEBI" id="CHEBI:456216"/>
        <dbReference type="EC" id="2.7.4.8"/>
    </reaction>
</comment>
<keyword evidence="6 13" id="KW-0963">Cytoplasm</keyword>
<dbReference type="InterPro" id="IPR017665">
    <property type="entry name" value="Guanylate_kinase"/>
</dbReference>
<evidence type="ECO:0000256" key="3">
    <source>
        <dbReference type="ARBA" id="ARBA00005790"/>
    </source>
</evidence>
<evidence type="ECO:0000256" key="6">
    <source>
        <dbReference type="ARBA" id="ARBA00022490"/>
    </source>
</evidence>
<keyword evidence="7 13" id="KW-0808">Transferase</keyword>